<dbReference type="Proteomes" id="UP000095038">
    <property type="component" value="Unassembled WGS sequence"/>
</dbReference>
<feature type="region of interest" description="Disordered" evidence="1">
    <location>
        <begin position="1"/>
        <end position="32"/>
    </location>
</feature>
<keyword evidence="2" id="KW-0812">Transmembrane</keyword>
<evidence type="ECO:0000256" key="1">
    <source>
        <dbReference type="SAM" id="MobiDB-lite"/>
    </source>
</evidence>
<organism evidence="3 4">
    <name type="scientific">Ascoidea rubescens DSM 1968</name>
    <dbReference type="NCBI Taxonomy" id="1344418"/>
    <lineage>
        <taxon>Eukaryota</taxon>
        <taxon>Fungi</taxon>
        <taxon>Dikarya</taxon>
        <taxon>Ascomycota</taxon>
        <taxon>Saccharomycotina</taxon>
        <taxon>Saccharomycetes</taxon>
        <taxon>Ascoideaceae</taxon>
        <taxon>Ascoidea</taxon>
    </lineage>
</organism>
<name>A0A1D2VFA0_9ASCO</name>
<keyword evidence="4" id="KW-1185">Reference proteome</keyword>
<dbReference type="EMBL" id="KV454482">
    <property type="protein sequence ID" value="ODV60306.1"/>
    <property type="molecule type" value="Genomic_DNA"/>
</dbReference>
<dbReference type="AlphaFoldDB" id="A0A1D2VFA0"/>
<dbReference type="GeneID" id="30968537"/>
<keyword evidence="2" id="KW-0472">Membrane</keyword>
<dbReference type="InParanoid" id="A0A1D2VFA0"/>
<evidence type="ECO:0000313" key="3">
    <source>
        <dbReference type="EMBL" id="ODV60306.1"/>
    </source>
</evidence>
<sequence length="209" mass="22855">MDNSLQLRSALHSSGAPDSPQHDGDSARTPQFLSGLENSLSFSALNSNSTNRNTTRLSSLRSKLSSVNSNVNLFKKKKNFSKNQNDLENQPLLQSDNLAPTYSASSITQTDSIEGENSHSAGNQLGYEINNSESHSTQAPAGNAFQCPIPLYPNSSGLQTSLYIILGLLVTIISIILIITGQFELLYKFLKHIFCDFHPDSPFNFCVNI</sequence>
<evidence type="ECO:0000313" key="4">
    <source>
        <dbReference type="Proteomes" id="UP000095038"/>
    </source>
</evidence>
<feature type="transmembrane region" description="Helical" evidence="2">
    <location>
        <begin position="162"/>
        <end position="181"/>
    </location>
</feature>
<protein>
    <submittedName>
        <fullName evidence="3">Uncharacterized protein</fullName>
    </submittedName>
</protein>
<reference evidence="4" key="1">
    <citation type="submission" date="2016-05" db="EMBL/GenBank/DDBJ databases">
        <title>Comparative genomics of biotechnologically important yeasts.</title>
        <authorList>
            <consortium name="DOE Joint Genome Institute"/>
            <person name="Riley R."/>
            <person name="Haridas S."/>
            <person name="Wolfe K.H."/>
            <person name="Lopes M.R."/>
            <person name="Hittinger C.T."/>
            <person name="Goker M."/>
            <person name="Salamov A."/>
            <person name="Wisecaver J."/>
            <person name="Long T.M."/>
            <person name="Aerts A.L."/>
            <person name="Barry K."/>
            <person name="Choi C."/>
            <person name="Clum A."/>
            <person name="Coughlan A.Y."/>
            <person name="Deshpande S."/>
            <person name="Douglass A.P."/>
            <person name="Hanson S.J."/>
            <person name="Klenk H.-P."/>
            <person name="Labutti K."/>
            <person name="Lapidus A."/>
            <person name="Lindquist E."/>
            <person name="Lipzen A."/>
            <person name="Meier-Kolthoff J.P."/>
            <person name="Ohm R.A."/>
            <person name="Otillar R.P."/>
            <person name="Pangilinan J."/>
            <person name="Peng Y."/>
            <person name="Rokas A."/>
            <person name="Rosa C.A."/>
            <person name="Scheuner C."/>
            <person name="Sibirny A.A."/>
            <person name="Slot J.C."/>
            <person name="Stielow J.B."/>
            <person name="Sun H."/>
            <person name="Kurtzman C.P."/>
            <person name="Blackwell M."/>
            <person name="Grigoriev I.V."/>
            <person name="Jeffries T.W."/>
        </authorList>
    </citation>
    <scope>NUCLEOTIDE SEQUENCE [LARGE SCALE GENOMIC DNA]</scope>
    <source>
        <strain evidence="4">DSM 1968</strain>
    </source>
</reference>
<evidence type="ECO:0000256" key="2">
    <source>
        <dbReference type="SAM" id="Phobius"/>
    </source>
</evidence>
<dbReference type="RefSeq" id="XP_020046613.1">
    <property type="nucleotide sequence ID" value="XM_020194901.1"/>
</dbReference>
<gene>
    <name evidence="3" type="ORF">ASCRUDRAFT_8557</name>
</gene>
<accession>A0A1D2VFA0</accession>
<feature type="compositionally biased region" description="Polar residues" evidence="1">
    <location>
        <begin position="118"/>
        <end position="139"/>
    </location>
</feature>
<feature type="region of interest" description="Disordered" evidence="1">
    <location>
        <begin position="104"/>
        <end position="139"/>
    </location>
</feature>
<proteinExistence type="predicted"/>
<keyword evidence="2" id="KW-1133">Transmembrane helix</keyword>